<evidence type="ECO:0000313" key="3">
    <source>
        <dbReference type="Proteomes" id="UP000243255"/>
    </source>
</evidence>
<keyword evidence="3" id="KW-1185">Reference proteome</keyword>
<reference evidence="3" key="1">
    <citation type="submission" date="2016-11" db="EMBL/GenBank/DDBJ databases">
        <authorList>
            <person name="Varghese N."/>
            <person name="Submissions S."/>
        </authorList>
    </citation>
    <scope>NUCLEOTIDE SEQUENCE [LARGE SCALE GENOMIC DNA]</scope>
    <source>
        <strain evidence="3">DSM 2635</strain>
    </source>
</reference>
<dbReference type="OrthoDB" id="1757750at2"/>
<dbReference type="EMBL" id="FQWX01000002">
    <property type="protein sequence ID" value="SHG46578.1"/>
    <property type="molecule type" value="Genomic_DNA"/>
</dbReference>
<evidence type="ECO:0000256" key="1">
    <source>
        <dbReference type="SAM" id="Phobius"/>
    </source>
</evidence>
<proteinExistence type="predicted"/>
<dbReference type="AlphaFoldDB" id="A0A1M5K1D2"/>
<keyword evidence="1" id="KW-1133">Transmembrane helix</keyword>
<sequence>MKGRSRKSEFIQNGFISIECIVSLSIICVISYLISTTLNNSYNLINKNGKNIEMLSIAKKYLEDEKYNVQNDNEQIEDSVYDKVSLDGYTIETKLDKDKDHYECYRVSVSVEDNKKKVELSSYVTKK</sequence>
<keyword evidence="1" id="KW-0472">Membrane</keyword>
<evidence type="ECO:0008006" key="4">
    <source>
        <dbReference type="Google" id="ProtNLM"/>
    </source>
</evidence>
<dbReference type="RefSeq" id="WP_084120082.1">
    <property type="nucleotide sequence ID" value="NZ_BAABCH010000028.1"/>
</dbReference>
<keyword evidence="1" id="KW-0812">Transmembrane</keyword>
<organism evidence="2 3">
    <name type="scientific">Asaccharospora irregularis DSM 2635</name>
    <dbReference type="NCBI Taxonomy" id="1121321"/>
    <lineage>
        <taxon>Bacteria</taxon>
        <taxon>Bacillati</taxon>
        <taxon>Bacillota</taxon>
        <taxon>Clostridia</taxon>
        <taxon>Peptostreptococcales</taxon>
        <taxon>Peptostreptococcaceae</taxon>
        <taxon>Asaccharospora</taxon>
    </lineage>
</organism>
<gene>
    <name evidence="2" type="ORF">SAMN04488530_10296</name>
</gene>
<protein>
    <recommendedName>
        <fullName evidence="4">Prepilin-type N-terminal cleavage/methylation domain-containing protein</fullName>
    </recommendedName>
</protein>
<accession>A0A1M5K1D2</accession>
<evidence type="ECO:0000313" key="2">
    <source>
        <dbReference type="EMBL" id="SHG46578.1"/>
    </source>
</evidence>
<dbReference type="Proteomes" id="UP000243255">
    <property type="component" value="Unassembled WGS sequence"/>
</dbReference>
<dbReference type="STRING" id="1121321.SAMN04488530_10296"/>
<name>A0A1M5K1D2_9FIRM</name>
<feature type="transmembrane region" description="Helical" evidence="1">
    <location>
        <begin position="12"/>
        <end position="34"/>
    </location>
</feature>